<accession>A0ABN7Z8P9</accession>
<dbReference type="InterPro" id="IPR050272">
    <property type="entry name" value="Isochorismatase-like_hydrls"/>
</dbReference>
<keyword evidence="4" id="KW-1185">Reference proteome</keyword>
<proteinExistence type="predicted"/>
<dbReference type="InterPro" id="IPR000868">
    <property type="entry name" value="Isochorismatase-like_dom"/>
</dbReference>
<dbReference type="SUPFAM" id="SSF52499">
    <property type="entry name" value="Isochorismatase-like hydrolases"/>
    <property type="match status" value="1"/>
</dbReference>
<gene>
    <name evidence="3" type="primary">nicF</name>
    <name evidence="3" type="ORF">LMG23992_04703</name>
</gene>
<evidence type="ECO:0000313" key="3">
    <source>
        <dbReference type="EMBL" id="CAG9182270.1"/>
    </source>
</evidence>
<feature type="domain" description="Isochorismatase-like" evidence="2">
    <location>
        <begin position="26"/>
        <end position="194"/>
    </location>
</feature>
<reference evidence="3 4" key="1">
    <citation type="submission" date="2021-08" db="EMBL/GenBank/DDBJ databases">
        <authorList>
            <person name="Peeters C."/>
        </authorList>
    </citation>
    <scope>NUCLEOTIDE SEQUENCE [LARGE SCALE GENOMIC DNA]</scope>
    <source>
        <strain evidence="3 4">LMG 23992</strain>
    </source>
</reference>
<evidence type="ECO:0000259" key="2">
    <source>
        <dbReference type="Pfam" id="PF00857"/>
    </source>
</evidence>
<evidence type="ECO:0000313" key="4">
    <source>
        <dbReference type="Proteomes" id="UP000727654"/>
    </source>
</evidence>
<dbReference type="EC" id="3.5.1.107" evidence="3"/>
<evidence type="ECO:0000256" key="1">
    <source>
        <dbReference type="ARBA" id="ARBA00022801"/>
    </source>
</evidence>
<dbReference type="Pfam" id="PF00857">
    <property type="entry name" value="Isochorismatase"/>
    <property type="match status" value="1"/>
</dbReference>
<comment type="caution">
    <text evidence="3">The sequence shown here is derived from an EMBL/GenBank/DDBJ whole genome shotgun (WGS) entry which is preliminary data.</text>
</comment>
<organism evidence="3 4">
    <name type="scientific">Cupriavidus laharis</name>
    <dbReference type="NCBI Taxonomy" id="151654"/>
    <lineage>
        <taxon>Bacteria</taxon>
        <taxon>Pseudomonadati</taxon>
        <taxon>Pseudomonadota</taxon>
        <taxon>Betaproteobacteria</taxon>
        <taxon>Burkholderiales</taxon>
        <taxon>Burkholderiaceae</taxon>
        <taxon>Cupriavidus</taxon>
    </lineage>
</organism>
<protein>
    <submittedName>
        <fullName evidence="3">Maleamate amidohydrolase</fullName>
        <ecNumber evidence="3">3.5.1.107</ecNumber>
    </submittedName>
</protein>
<dbReference type="InterPro" id="IPR036380">
    <property type="entry name" value="Isochorismatase-like_sf"/>
</dbReference>
<name>A0ABN7Z8P9_9BURK</name>
<keyword evidence="1 3" id="KW-0378">Hydrolase</keyword>
<dbReference type="EMBL" id="CAJZAI010000016">
    <property type="protein sequence ID" value="CAG9182270.1"/>
    <property type="molecule type" value="Genomic_DNA"/>
</dbReference>
<dbReference type="PANTHER" id="PTHR43540">
    <property type="entry name" value="PEROXYUREIDOACRYLATE/UREIDOACRYLATE AMIDOHYDROLASE-RELATED"/>
    <property type="match status" value="1"/>
</dbReference>
<dbReference type="Gene3D" id="3.40.50.850">
    <property type="entry name" value="Isochorismatase-like"/>
    <property type="match status" value="1"/>
</dbReference>
<dbReference type="GO" id="GO:0016787">
    <property type="term" value="F:hydrolase activity"/>
    <property type="evidence" value="ECO:0007669"/>
    <property type="project" value="UniProtKB-KW"/>
</dbReference>
<sequence>MTAATPFTLLDAAGATRKPSTWEDAVLVLVDHQREYIDGVLPLVGMPAAVAACADLLALARRHGTPVIHVVHHGKSKGAFDPAGPYAGIIEGLTPQAGEQTVVKHLPNSFAGTDLAAQLAALGRKELIVAGFQTHMCISATVRSALDHGYRVTLVANACATRDLPDPLGGEPLSAAQLHRATLAALHDRFATVVPDASAWQA</sequence>
<dbReference type="CDD" id="cd01014">
    <property type="entry name" value="nicotinamidase_related"/>
    <property type="match status" value="1"/>
</dbReference>
<dbReference type="PANTHER" id="PTHR43540:SF15">
    <property type="entry name" value="BLR5631 PROTEIN"/>
    <property type="match status" value="1"/>
</dbReference>
<dbReference type="RefSeq" id="WP_224082158.1">
    <property type="nucleotide sequence ID" value="NZ_CAJZAI010000016.1"/>
</dbReference>
<dbReference type="Proteomes" id="UP000727654">
    <property type="component" value="Unassembled WGS sequence"/>
</dbReference>